<evidence type="ECO:0008006" key="3">
    <source>
        <dbReference type="Google" id="ProtNLM"/>
    </source>
</evidence>
<comment type="caution">
    <text evidence="1">The sequence shown here is derived from an EMBL/GenBank/DDBJ whole genome shotgun (WGS) entry which is preliminary data.</text>
</comment>
<dbReference type="AlphaFoldDB" id="A0A2M9X9C9"/>
<dbReference type="RefSeq" id="WP_100708070.1">
    <property type="nucleotide sequence ID" value="NZ_NPDL01000001.1"/>
</dbReference>
<protein>
    <recommendedName>
        <fullName evidence="3">Lipoprotein</fullName>
    </recommendedName>
</protein>
<dbReference type="OrthoDB" id="326883at2"/>
<accession>A0A2M9X9C9</accession>
<evidence type="ECO:0000313" key="1">
    <source>
        <dbReference type="EMBL" id="PJZ24152.1"/>
    </source>
</evidence>
<gene>
    <name evidence="1" type="ORF">CH357_17565</name>
</gene>
<keyword evidence="2" id="KW-1185">Reference proteome</keyword>
<evidence type="ECO:0000313" key="2">
    <source>
        <dbReference type="Proteomes" id="UP000232196"/>
    </source>
</evidence>
<reference evidence="1 2" key="1">
    <citation type="submission" date="2017-07" db="EMBL/GenBank/DDBJ databases">
        <title>Leptospira spp. isolated from tropical soils.</title>
        <authorList>
            <person name="Thibeaux R."/>
            <person name="Iraola G."/>
            <person name="Ferres I."/>
            <person name="Bierque E."/>
            <person name="Girault D."/>
            <person name="Soupe-Gilbert M.-E."/>
            <person name="Picardeau M."/>
            <person name="Goarant C."/>
        </authorList>
    </citation>
    <scope>NUCLEOTIDE SEQUENCE [LARGE SCALE GENOMIC DNA]</scope>
    <source>
        <strain evidence="1 2">MCA1-C-A1</strain>
    </source>
</reference>
<name>A0A2M9X9C9_9LEPT</name>
<sequence length="190" mass="21620">MLEKFSGLLLKFNFYNILVILLALACTPSIDKSPYKELRELAFETEYDDIGVQNTNDKTVVYGIIMDWPTQREIVTLATFLSGDASLFLTSGASFIGGGGRESIQKSSIRFIHKYAYLWKQGKKVRWTPNPDLEQVRFFFLTTQGTYYLEDTVGEIDADTSTLTPIFDEAQAVISEIRIEAEKEKDDEDE</sequence>
<proteinExistence type="predicted"/>
<dbReference type="Proteomes" id="UP000232196">
    <property type="component" value="Unassembled WGS sequence"/>
</dbReference>
<dbReference type="EMBL" id="NPDN01000010">
    <property type="protein sequence ID" value="PJZ24152.1"/>
    <property type="molecule type" value="Genomic_DNA"/>
</dbReference>
<dbReference type="PROSITE" id="PS51257">
    <property type="entry name" value="PROKAR_LIPOPROTEIN"/>
    <property type="match status" value="1"/>
</dbReference>
<organism evidence="1 2">
    <name type="scientific">Leptospira hartskeerlii</name>
    <dbReference type="NCBI Taxonomy" id="2023177"/>
    <lineage>
        <taxon>Bacteria</taxon>
        <taxon>Pseudomonadati</taxon>
        <taxon>Spirochaetota</taxon>
        <taxon>Spirochaetia</taxon>
        <taxon>Leptospirales</taxon>
        <taxon>Leptospiraceae</taxon>
        <taxon>Leptospira</taxon>
    </lineage>
</organism>